<dbReference type="Proteomes" id="UP000435357">
    <property type="component" value="Unassembled WGS sequence"/>
</dbReference>
<name>A0A6N6M659_9FLAO</name>
<sequence>MKALIFDWDGVFHSGYKDESRSSSFSETDSMGVNMMRFGYYLLNKKIPFTAIISGENNPTAIHWAEREHLDLTISGMKNKVEALDYLQSEHDIKPNEVLFVFDDILDLSLAKESGARFLVRKSANPLLIDYCKRKQLADYITGSESGQHCVREVSEVVLSNLQLFDETVDKRVAFDDDYSAYIKKRNAIKTKRE</sequence>
<accession>A0A6N6M659</accession>
<gene>
    <name evidence="1" type="ORF">F3059_11715</name>
</gene>
<dbReference type="AlphaFoldDB" id="A0A6N6M659"/>
<dbReference type="Gene3D" id="3.40.50.1000">
    <property type="entry name" value="HAD superfamily/HAD-like"/>
    <property type="match status" value="1"/>
</dbReference>
<organism evidence="1 2">
    <name type="scientific">Salibacter halophilus</name>
    <dbReference type="NCBI Taxonomy" id="1803916"/>
    <lineage>
        <taxon>Bacteria</taxon>
        <taxon>Pseudomonadati</taxon>
        <taxon>Bacteroidota</taxon>
        <taxon>Flavobacteriia</taxon>
        <taxon>Flavobacteriales</taxon>
        <taxon>Salibacteraceae</taxon>
        <taxon>Salibacter</taxon>
    </lineage>
</organism>
<dbReference type="SUPFAM" id="SSF56784">
    <property type="entry name" value="HAD-like"/>
    <property type="match status" value="1"/>
</dbReference>
<evidence type="ECO:0000313" key="2">
    <source>
        <dbReference type="Proteomes" id="UP000435357"/>
    </source>
</evidence>
<proteinExistence type="predicted"/>
<dbReference type="InterPro" id="IPR023214">
    <property type="entry name" value="HAD_sf"/>
</dbReference>
<evidence type="ECO:0000313" key="1">
    <source>
        <dbReference type="EMBL" id="KAB1062847.1"/>
    </source>
</evidence>
<protein>
    <submittedName>
        <fullName evidence="1">Phosphatase</fullName>
    </submittedName>
</protein>
<comment type="caution">
    <text evidence="1">The sequence shown here is derived from an EMBL/GenBank/DDBJ whole genome shotgun (WGS) entry which is preliminary data.</text>
</comment>
<dbReference type="InterPro" id="IPR036412">
    <property type="entry name" value="HAD-like_sf"/>
</dbReference>
<keyword evidence="2" id="KW-1185">Reference proteome</keyword>
<dbReference type="EMBL" id="WACR01000010">
    <property type="protein sequence ID" value="KAB1062847.1"/>
    <property type="molecule type" value="Genomic_DNA"/>
</dbReference>
<reference evidence="1 2" key="1">
    <citation type="submission" date="2019-09" db="EMBL/GenBank/DDBJ databases">
        <title>Genomes of Cryomorphaceae.</title>
        <authorList>
            <person name="Bowman J.P."/>
        </authorList>
    </citation>
    <scope>NUCLEOTIDE SEQUENCE [LARGE SCALE GENOMIC DNA]</scope>
    <source>
        <strain evidence="1 2">KCTC 52047</strain>
    </source>
</reference>